<gene>
    <name evidence="2" type="ORF">NMOB1V02_LOCUS10369</name>
</gene>
<proteinExistence type="predicted"/>
<sequence>MALSTPCHPFLAMSINQRALEAISPILKTALQRRCQCHSQNGCYLNAPIICWVDGDVSYVDFQSIAQEGKVPPELEKLRWAGIEEQMIATEYMESLLESNWKNMSKPRSGFQDTLPGWVIAPRDFVSLAMKIDNIGSDNFQHLAQPLLKYFSQRGWHFSTKNSLIVVTNASKHDNEFPPLPGVIRGTSGPSGWLMTSVSPESDSATRIHWLMNVDSQIPKLVPTKKKREKFGSGGKPEALRSHEAYRRLDRRNECALDEIIWKVGDLSSRQNPGEIGMNSFTRRNTLLTRNGSSGASSVAEVNIAIVGEQGSGKSVWNWDMKQMPT</sequence>
<dbReference type="AlphaFoldDB" id="A0A7R9BY08"/>
<dbReference type="EMBL" id="OA886293">
    <property type="protein sequence ID" value="CAD7282748.1"/>
    <property type="molecule type" value="Genomic_DNA"/>
</dbReference>
<reference evidence="2" key="1">
    <citation type="submission" date="2020-11" db="EMBL/GenBank/DDBJ databases">
        <authorList>
            <person name="Tran Van P."/>
        </authorList>
    </citation>
    <scope>NUCLEOTIDE SEQUENCE</scope>
</reference>
<evidence type="ECO:0000313" key="3">
    <source>
        <dbReference type="Proteomes" id="UP000678499"/>
    </source>
</evidence>
<dbReference type="GO" id="GO:0008289">
    <property type="term" value="F:lipid binding"/>
    <property type="evidence" value="ECO:0007669"/>
    <property type="project" value="InterPro"/>
</dbReference>
<evidence type="ECO:0000259" key="1">
    <source>
        <dbReference type="PROSITE" id="PS50848"/>
    </source>
</evidence>
<dbReference type="Proteomes" id="UP000678499">
    <property type="component" value="Unassembled WGS sequence"/>
</dbReference>
<name>A0A7R9BY08_9CRUS</name>
<keyword evidence="3" id="KW-1185">Reference proteome</keyword>
<evidence type="ECO:0000313" key="2">
    <source>
        <dbReference type="EMBL" id="CAD7282748.1"/>
    </source>
</evidence>
<organism evidence="2">
    <name type="scientific">Notodromas monacha</name>
    <dbReference type="NCBI Taxonomy" id="399045"/>
    <lineage>
        <taxon>Eukaryota</taxon>
        <taxon>Metazoa</taxon>
        <taxon>Ecdysozoa</taxon>
        <taxon>Arthropoda</taxon>
        <taxon>Crustacea</taxon>
        <taxon>Oligostraca</taxon>
        <taxon>Ostracoda</taxon>
        <taxon>Podocopa</taxon>
        <taxon>Podocopida</taxon>
        <taxon>Cypridocopina</taxon>
        <taxon>Cypridoidea</taxon>
        <taxon>Cyprididae</taxon>
        <taxon>Notodromas</taxon>
    </lineage>
</organism>
<dbReference type="InterPro" id="IPR023393">
    <property type="entry name" value="START-like_dom_sf"/>
</dbReference>
<dbReference type="EMBL" id="CAJPEX010004256">
    <property type="protein sequence ID" value="CAG0922900.1"/>
    <property type="molecule type" value="Genomic_DNA"/>
</dbReference>
<protein>
    <recommendedName>
        <fullName evidence="1">START domain-containing protein</fullName>
    </recommendedName>
</protein>
<dbReference type="PROSITE" id="PS50848">
    <property type="entry name" value="START"/>
    <property type="match status" value="1"/>
</dbReference>
<feature type="domain" description="START" evidence="1">
    <location>
        <begin position="79"/>
        <end position="225"/>
    </location>
</feature>
<dbReference type="SUPFAM" id="SSF55961">
    <property type="entry name" value="Bet v1-like"/>
    <property type="match status" value="1"/>
</dbReference>
<dbReference type="InterPro" id="IPR002913">
    <property type="entry name" value="START_lipid-bd_dom"/>
</dbReference>
<dbReference type="Gene3D" id="3.30.530.20">
    <property type="match status" value="1"/>
</dbReference>
<accession>A0A7R9BY08</accession>